<reference evidence="1 2" key="1">
    <citation type="submission" date="2023-03" db="EMBL/GenBank/DDBJ databases">
        <title>Genome sequence of Lichtheimia ornata CBS 291.66.</title>
        <authorList>
            <person name="Mohabir J.T."/>
            <person name="Shea T.P."/>
            <person name="Kurbessoian T."/>
            <person name="Berby B."/>
            <person name="Fontaine J."/>
            <person name="Livny J."/>
            <person name="Gnirke A."/>
            <person name="Stajich J.E."/>
            <person name="Cuomo C.A."/>
        </authorList>
    </citation>
    <scope>NUCLEOTIDE SEQUENCE [LARGE SCALE GENOMIC DNA]</scope>
    <source>
        <strain evidence="1">CBS 291.66</strain>
    </source>
</reference>
<evidence type="ECO:0000313" key="2">
    <source>
        <dbReference type="Proteomes" id="UP001234581"/>
    </source>
</evidence>
<dbReference type="AlphaFoldDB" id="A0AAD7UVI0"/>
<dbReference type="Proteomes" id="UP001234581">
    <property type="component" value="Unassembled WGS sequence"/>
</dbReference>
<evidence type="ECO:0000313" key="1">
    <source>
        <dbReference type="EMBL" id="KAJ8654294.1"/>
    </source>
</evidence>
<accession>A0AAD7UVI0</accession>
<dbReference type="GeneID" id="83217394"/>
<dbReference type="RefSeq" id="XP_058339208.1">
    <property type="nucleotide sequence ID" value="XM_058489973.1"/>
</dbReference>
<sequence length="133" mass="15090">MAKAYTTLSLSSSLVRIVLVLWKTGVYLIEVGYLTTRNVHLLGSGLFGYPMVDIESYLAYGVLLKFTRSQLWLVLFEARIPIKYDKDQEGFSSTVSLGRQECYCINSKEQHQYVFLVPAVFTPSCGSRYQQLA</sequence>
<gene>
    <name evidence="1" type="ORF">O0I10_009989</name>
</gene>
<protein>
    <submittedName>
        <fullName evidence="1">Uncharacterized protein</fullName>
    </submittedName>
</protein>
<name>A0AAD7UVI0_9FUNG</name>
<keyword evidence="2" id="KW-1185">Reference proteome</keyword>
<comment type="caution">
    <text evidence="1">The sequence shown here is derived from an EMBL/GenBank/DDBJ whole genome shotgun (WGS) entry which is preliminary data.</text>
</comment>
<proteinExistence type="predicted"/>
<organism evidence="1 2">
    <name type="scientific">Lichtheimia ornata</name>
    <dbReference type="NCBI Taxonomy" id="688661"/>
    <lineage>
        <taxon>Eukaryota</taxon>
        <taxon>Fungi</taxon>
        <taxon>Fungi incertae sedis</taxon>
        <taxon>Mucoromycota</taxon>
        <taxon>Mucoromycotina</taxon>
        <taxon>Mucoromycetes</taxon>
        <taxon>Mucorales</taxon>
        <taxon>Lichtheimiaceae</taxon>
        <taxon>Lichtheimia</taxon>
    </lineage>
</organism>
<dbReference type="EMBL" id="JARTCD010000063">
    <property type="protein sequence ID" value="KAJ8654294.1"/>
    <property type="molecule type" value="Genomic_DNA"/>
</dbReference>